<evidence type="ECO:0000256" key="1">
    <source>
        <dbReference type="ARBA" id="ARBA00007177"/>
    </source>
</evidence>
<dbReference type="EMBL" id="CP091508">
    <property type="protein sequence ID" value="UOO82073.1"/>
    <property type="molecule type" value="Genomic_DNA"/>
</dbReference>
<gene>
    <name evidence="3" type="primary">ureD</name>
    <name evidence="4" type="ORF">LVJ83_00920</name>
</gene>
<dbReference type="InterPro" id="IPR002669">
    <property type="entry name" value="UreD"/>
</dbReference>
<organism evidence="4 5">
    <name type="scientific">Uruburuella testudinis</name>
    <dbReference type="NCBI Taxonomy" id="1282863"/>
    <lineage>
        <taxon>Bacteria</taxon>
        <taxon>Pseudomonadati</taxon>
        <taxon>Pseudomonadota</taxon>
        <taxon>Betaproteobacteria</taxon>
        <taxon>Neisseriales</taxon>
        <taxon>Neisseriaceae</taxon>
        <taxon>Uruburuella</taxon>
    </lineage>
</organism>
<comment type="function">
    <text evidence="3">Required for maturation of urease via the functional incorporation of the urease nickel metallocenter.</text>
</comment>
<keyword evidence="5" id="KW-1185">Reference proteome</keyword>
<proteinExistence type="inferred from homology"/>
<evidence type="ECO:0000256" key="3">
    <source>
        <dbReference type="HAMAP-Rule" id="MF_01384"/>
    </source>
</evidence>
<reference evidence="4 5" key="1">
    <citation type="journal article" date="2022" name="Res Sq">
        <title>Evolution of multicellular longitudinally dividing oral cavity symbionts (Neisseriaceae).</title>
        <authorList>
            <person name="Nyongesa S."/>
            <person name="Weber P."/>
            <person name="Bernet E."/>
            <person name="Pullido F."/>
            <person name="Nieckarz M."/>
            <person name="Delaby M."/>
            <person name="Nieves C."/>
            <person name="Viehboeck T."/>
            <person name="Krause N."/>
            <person name="Rivera-Millot A."/>
            <person name="Nakamura A."/>
            <person name="Vischer N."/>
            <person name="VanNieuwenhze M."/>
            <person name="Brun Y."/>
            <person name="Cava F."/>
            <person name="Bulgheresi S."/>
            <person name="Veyrier F."/>
        </authorList>
    </citation>
    <scope>NUCLEOTIDE SEQUENCE [LARGE SCALE GENOMIC DNA]</scope>
    <source>
        <strain evidence="4 5">CCUG 63373m</strain>
    </source>
</reference>
<evidence type="ECO:0000313" key="5">
    <source>
        <dbReference type="Proteomes" id="UP000829817"/>
    </source>
</evidence>
<dbReference type="PANTHER" id="PTHR33643:SF1">
    <property type="entry name" value="UREASE ACCESSORY PROTEIN D"/>
    <property type="match status" value="1"/>
</dbReference>
<evidence type="ECO:0000313" key="4">
    <source>
        <dbReference type="EMBL" id="UOO82073.1"/>
    </source>
</evidence>
<keyword evidence="3" id="KW-0996">Nickel insertion</keyword>
<keyword evidence="3" id="KW-0963">Cytoplasm</keyword>
<dbReference type="HAMAP" id="MF_01384">
    <property type="entry name" value="UreD"/>
    <property type="match status" value="1"/>
</dbReference>
<comment type="similarity">
    <text evidence="1 3">Belongs to the UreD family.</text>
</comment>
<keyword evidence="2 3" id="KW-0143">Chaperone</keyword>
<comment type="subunit">
    <text evidence="3">UreD, UreF and UreG form a complex that acts as a GTP-hydrolysis-dependent molecular chaperone, activating the urease apoprotein by helping to assemble the nickel containing metallocenter of UreC. The UreE protein probably delivers the nickel.</text>
</comment>
<dbReference type="RefSeq" id="WP_244785410.1">
    <property type="nucleotide sequence ID" value="NZ_CP091508.1"/>
</dbReference>
<protein>
    <recommendedName>
        <fullName evidence="3">Urease accessory protein UreD</fullName>
    </recommendedName>
</protein>
<accession>A0ABY4DT61</accession>
<dbReference type="Pfam" id="PF01774">
    <property type="entry name" value="UreD"/>
    <property type="match status" value="1"/>
</dbReference>
<comment type="subcellular location">
    <subcellularLocation>
        <location evidence="3">Cytoplasm</location>
    </subcellularLocation>
</comment>
<evidence type="ECO:0000256" key="2">
    <source>
        <dbReference type="ARBA" id="ARBA00023186"/>
    </source>
</evidence>
<sequence length="265" mass="29036">MQSRLTLSTHKRDGNTVLGDYFATPPLKLLTLPHHGDGVLHAMQMSSSPGLLAGDRIDIGITLAADSALHLSTQAFTRVLSMHAGQQAEQHHIISQAEGSCLTYLPHPLVLHGGSTLVQTTRIDLADRCRLIYGEITAAGRVLNGETFAFARFSSQLHIRHHGRLLVHDNICWQPELHHPAVLGQMEGYTHQATLFYADTNPDRPLKALLDRLYHSLSEQFSDGLLWGASLAADNIICLRALACRAELLQQLLQQAAASLQTQAV</sequence>
<name>A0ABY4DT61_9NEIS</name>
<dbReference type="Proteomes" id="UP000829817">
    <property type="component" value="Chromosome"/>
</dbReference>
<dbReference type="PANTHER" id="PTHR33643">
    <property type="entry name" value="UREASE ACCESSORY PROTEIN D"/>
    <property type="match status" value="1"/>
</dbReference>